<organism evidence="1">
    <name type="scientific">marine sediment metagenome</name>
    <dbReference type="NCBI Taxonomy" id="412755"/>
    <lineage>
        <taxon>unclassified sequences</taxon>
        <taxon>metagenomes</taxon>
        <taxon>ecological metagenomes</taxon>
    </lineage>
</organism>
<accession>A0A0F9THX9</accession>
<dbReference type="EMBL" id="LAZR01000256">
    <property type="protein sequence ID" value="KKN78844.1"/>
    <property type="molecule type" value="Genomic_DNA"/>
</dbReference>
<gene>
    <name evidence="1" type="ORF">LCGC14_0346160</name>
</gene>
<proteinExistence type="predicted"/>
<reference evidence="1" key="1">
    <citation type="journal article" date="2015" name="Nature">
        <title>Complex archaea that bridge the gap between prokaryotes and eukaryotes.</title>
        <authorList>
            <person name="Spang A."/>
            <person name="Saw J.H."/>
            <person name="Jorgensen S.L."/>
            <person name="Zaremba-Niedzwiedzka K."/>
            <person name="Martijn J."/>
            <person name="Lind A.E."/>
            <person name="van Eijk R."/>
            <person name="Schleper C."/>
            <person name="Guy L."/>
            <person name="Ettema T.J."/>
        </authorList>
    </citation>
    <scope>NUCLEOTIDE SEQUENCE</scope>
</reference>
<protein>
    <submittedName>
        <fullName evidence="1">Uncharacterized protein</fullName>
    </submittedName>
</protein>
<name>A0A0F9THX9_9ZZZZ</name>
<evidence type="ECO:0000313" key="1">
    <source>
        <dbReference type="EMBL" id="KKN78844.1"/>
    </source>
</evidence>
<dbReference type="AlphaFoldDB" id="A0A0F9THX9"/>
<sequence length="61" mass="7292">MKKYSVEIIKGEATRKIKQFCGKKRNSLAQNLKVCQMRTYMRKVLFLCKEIKRLEKKLSKP</sequence>
<comment type="caution">
    <text evidence="1">The sequence shown here is derived from an EMBL/GenBank/DDBJ whole genome shotgun (WGS) entry which is preliminary data.</text>
</comment>